<dbReference type="PANTHER" id="PTHR11851">
    <property type="entry name" value="METALLOPROTEASE"/>
    <property type="match status" value="1"/>
</dbReference>
<keyword evidence="3" id="KW-1185">Reference proteome</keyword>
<dbReference type="PANTHER" id="PTHR11851:SF186">
    <property type="entry name" value="INACTIVE METALLOPROTEASE YMFF-RELATED"/>
    <property type="match status" value="1"/>
</dbReference>
<proteinExistence type="predicted"/>
<evidence type="ECO:0000313" key="3">
    <source>
        <dbReference type="Proteomes" id="UP000184465"/>
    </source>
</evidence>
<sequence>MLKVLERTDLGKAIRLHVVKSNKFKTNLIGIYIQRPLIRKEATKNSMLSMLLNKGTKKYPSFFQLNRRLEDLYGGILVSDVAKKGEKHILKLKMQLPNSKYINNKDILKEGLAILNDIINNPLADNEGFKKESFLQEKENLKEKIEGRINDKMRFAVDRCAEIMCEDENYSIYEYGSINELDEIDEKSLYEYYNYILTSSPIDVFVVGDIEEDEVRELFSESLEFDRGDIITIPRETISKEIHKVKEVQDRFNINQGKLTLGYRTNIPYESELYESSILFSNILGGGPNSKLFKNVREKESLCYYIFSKIDKFKSIMLVSSGIEFNKYEKTKELIIKEVDSLKNGNFDEEDIEIAKKSIITSIKSLTDTPNILMDFLYSQSLSNSFDSIENIISKIRAVSKESIIEAGKKFQLDTIYFLNKEEEGR</sequence>
<dbReference type="InterPro" id="IPR011249">
    <property type="entry name" value="Metalloenz_LuxS/M16"/>
</dbReference>
<name>A0A1M6S2X7_PARC5</name>
<evidence type="ECO:0000259" key="1">
    <source>
        <dbReference type="Pfam" id="PF05193"/>
    </source>
</evidence>
<dbReference type="RefSeq" id="WP_073152223.1">
    <property type="nucleotide sequence ID" value="NZ_FRAG01000053.1"/>
</dbReference>
<gene>
    <name evidence="2" type="ORF">SAMN02745912_03158</name>
</gene>
<dbReference type="SUPFAM" id="SSF63411">
    <property type="entry name" value="LuxS/MPP-like metallohydrolase"/>
    <property type="match status" value="2"/>
</dbReference>
<dbReference type="InterPro" id="IPR050361">
    <property type="entry name" value="MPP/UQCRC_Complex"/>
</dbReference>
<dbReference type="Proteomes" id="UP000184465">
    <property type="component" value="Unassembled WGS sequence"/>
</dbReference>
<dbReference type="OrthoDB" id="9762085at2"/>
<reference evidence="2 3" key="1">
    <citation type="submission" date="2016-11" db="EMBL/GenBank/DDBJ databases">
        <authorList>
            <person name="Jaros S."/>
            <person name="Januszkiewicz K."/>
            <person name="Wedrychowicz H."/>
        </authorList>
    </citation>
    <scope>NUCLEOTIDE SEQUENCE [LARGE SCALE GENOMIC DNA]</scope>
    <source>
        <strain evidence="2 3">DSM 15212</strain>
    </source>
</reference>
<dbReference type="NCBIfam" id="NF047422">
    <property type="entry name" value="YfmF_fam"/>
    <property type="match status" value="1"/>
</dbReference>
<evidence type="ECO:0000313" key="2">
    <source>
        <dbReference type="EMBL" id="SHK38827.1"/>
    </source>
</evidence>
<dbReference type="Pfam" id="PF05193">
    <property type="entry name" value="Peptidase_M16_C"/>
    <property type="match status" value="1"/>
</dbReference>
<dbReference type="GO" id="GO:0046872">
    <property type="term" value="F:metal ion binding"/>
    <property type="evidence" value="ECO:0007669"/>
    <property type="project" value="InterPro"/>
</dbReference>
<dbReference type="STRING" id="1121301.SAMN02745912_03158"/>
<feature type="domain" description="Peptidase M16 C-terminal" evidence="1">
    <location>
        <begin position="184"/>
        <end position="358"/>
    </location>
</feature>
<dbReference type="InterPro" id="IPR007863">
    <property type="entry name" value="Peptidase_M16_C"/>
</dbReference>
<dbReference type="EMBL" id="FRAG01000053">
    <property type="protein sequence ID" value="SHK38827.1"/>
    <property type="molecule type" value="Genomic_DNA"/>
</dbReference>
<dbReference type="AlphaFoldDB" id="A0A1M6S2X7"/>
<accession>A0A1M6S2X7</accession>
<protein>
    <submittedName>
        <fullName evidence="2">Predicted Zn-dependent peptidase</fullName>
    </submittedName>
</protein>
<organism evidence="2 3">
    <name type="scientific">Paramaledivibacter caminithermalis (strain DSM 15212 / CIP 107654 / DViRD3)</name>
    <name type="common">Clostridium caminithermale</name>
    <dbReference type="NCBI Taxonomy" id="1121301"/>
    <lineage>
        <taxon>Bacteria</taxon>
        <taxon>Bacillati</taxon>
        <taxon>Bacillota</taxon>
        <taxon>Clostridia</taxon>
        <taxon>Peptostreptococcales</taxon>
        <taxon>Caminicellaceae</taxon>
        <taxon>Paramaledivibacter</taxon>
    </lineage>
</organism>
<dbReference type="Gene3D" id="3.30.830.10">
    <property type="entry name" value="Metalloenzyme, LuxS/M16 peptidase-like"/>
    <property type="match status" value="2"/>
</dbReference>